<reference evidence="2" key="1">
    <citation type="journal article" date="2023" name="IMA Fungus">
        <title>Comparative genomic study of the Penicillium genus elucidates a diverse pangenome and 15 lateral gene transfer events.</title>
        <authorList>
            <person name="Petersen C."/>
            <person name="Sorensen T."/>
            <person name="Nielsen M.R."/>
            <person name="Sondergaard T.E."/>
            <person name="Sorensen J.L."/>
            <person name="Fitzpatrick D.A."/>
            <person name="Frisvad J.C."/>
            <person name="Nielsen K.L."/>
        </authorList>
    </citation>
    <scope>NUCLEOTIDE SEQUENCE</scope>
    <source>
        <strain evidence="2">IBT 17514</strain>
    </source>
</reference>
<comment type="caution">
    <text evidence="2">The sequence shown here is derived from an EMBL/GenBank/DDBJ whole genome shotgun (WGS) entry which is preliminary data.</text>
</comment>
<keyword evidence="3" id="KW-1185">Reference proteome</keyword>
<name>A0AAD6HP30_9EURO</name>
<dbReference type="AlphaFoldDB" id="A0AAD6HP30"/>
<evidence type="ECO:0000256" key="1">
    <source>
        <dbReference type="SAM" id="SignalP"/>
    </source>
</evidence>
<proteinExistence type="predicted"/>
<gene>
    <name evidence="2" type="ORF">N7493_005741</name>
</gene>
<dbReference type="InterPro" id="IPR028994">
    <property type="entry name" value="Integrin_alpha_N"/>
</dbReference>
<evidence type="ECO:0000313" key="2">
    <source>
        <dbReference type="EMBL" id="KAJ5727921.1"/>
    </source>
</evidence>
<accession>A0AAD6HP30</accession>
<organism evidence="2 3">
    <name type="scientific">Penicillium malachiteum</name>
    <dbReference type="NCBI Taxonomy" id="1324776"/>
    <lineage>
        <taxon>Eukaryota</taxon>
        <taxon>Fungi</taxon>
        <taxon>Dikarya</taxon>
        <taxon>Ascomycota</taxon>
        <taxon>Pezizomycotina</taxon>
        <taxon>Eurotiomycetes</taxon>
        <taxon>Eurotiomycetidae</taxon>
        <taxon>Eurotiales</taxon>
        <taxon>Aspergillaceae</taxon>
        <taxon>Penicillium</taxon>
    </lineage>
</organism>
<reference evidence="2" key="2">
    <citation type="submission" date="2023-01" db="EMBL/GenBank/DDBJ databases">
        <authorList>
            <person name="Petersen C."/>
        </authorList>
    </citation>
    <scope>NUCLEOTIDE SEQUENCE</scope>
    <source>
        <strain evidence="2">IBT 17514</strain>
    </source>
</reference>
<evidence type="ECO:0008006" key="4">
    <source>
        <dbReference type="Google" id="ProtNLM"/>
    </source>
</evidence>
<sequence length="310" mass="33988">MHSRSYLFALCQTAWQISSATAAVYQDRVQETGTVFKAPGEYGTWLMAPYIETVRSEKYSYPALAYIQTIGTSSGNVEVQITPSFEGYDVILFDETSAFTLQNDGVWTLADYDDDGLLDLIYIQNRNTASGKVEISVVSGASDFKSYLVDSAETVFGVQVDGRWQMLDVDADGKLDLVYIQNSNTASNYVEVNIASGASMYTTLTSQTVSSFSIANDGTWLLADWDLDGSYDLFYIQNIATTTGYVEVNVASAASGYQTIIQSVSTTFSLEDNGTWMMYDWNGDDILDLIYIKQDNTAGTVEVHVASGAS</sequence>
<dbReference type="SUPFAM" id="SSF69318">
    <property type="entry name" value="Integrin alpha N-terminal domain"/>
    <property type="match status" value="1"/>
</dbReference>
<feature type="signal peptide" evidence="1">
    <location>
        <begin position="1"/>
        <end position="22"/>
    </location>
</feature>
<dbReference type="Proteomes" id="UP001215712">
    <property type="component" value="Unassembled WGS sequence"/>
</dbReference>
<feature type="chain" id="PRO_5042139799" description="FG-GAP repeat protein" evidence="1">
    <location>
        <begin position="23"/>
        <end position="310"/>
    </location>
</feature>
<protein>
    <recommendedName>
        <fullName evidence="4">FG-GAP repeat protein</fullName>
    </recommendedName>
</protein>
<evidence type="ECO:0000313" key="3">
    <source>
        <dbReference type="Proteomes" id="UP001215712"/>
    </source>
</evidence>
<keyword evidence="1" id="KW-0732">Signal</keyword>
<dbReference type="EMBL" id="JAQJAN010000006">
    <property type="protein sequence ID" value="KAJ5727921.1"/>
    <property type="molecule type" value="Genomic_DNA"/>
</dbReference>